<dbReference type="RefSeq" id="WP_307423428.1">
    <property type="nucleotide sequence ID" value="NZ_JAUSVK010000001.1"/>
</dbReference>
<proteinExistence type="inferred from homology"/>
<dbReference type="InterPro" id="IPR012336">
    <property type="entry name" value="Thioredoxin-like_fold"/>
</dbReference>
<feature type="chain" id="PRO_5047414347" evidence="7">
    <location>
        <begin position="30"/>
        <end position="210"/>
    </location>
</feature>
<sequence length="210" mass="22838">MKRRDLLTLAAATALIPAMAIRLSGPAFALDVDVEAILHDPEDPTGGNPKGDVTIVAFTDYNCPFCKKSAPDLDRIVKDDGKTRLVYKDWPILTKASVYGARLALAANYQGAYQLVHRALMQIPGRQIPEDRMLQAVQASGVDMARLQADLQARATSIMGVLKRNLAEADALGLQGTPTYLIGPFRTSTLDYRGFVEALAEARRRQAAAK</sequence>
<dbReference type="Pfam" id="PF13462">
    <property type="entry name" value="Thioredoxin_4"/>
    <property type="match status" value="1"/>
</dbReference>
<evidence type="ECO:0000256" key="3">
    <source>
        <dbReference type="ARBA" id="ARBA00022729"/>
    </source>
</evidence>
<dbReference type="PANTHER" id="PTHR13887:SF14">
    <property type="entry name" value="DISULFIDE BOND FORMATION PROTEIN D"/>
    <property type="match status" value="1"/>
</dbReference>
<evidence type="ECO:0000256" key="1">
    <source>
        <dbReference type="ARBA" id="ARBA00003565"/>
    </source>
</evidence>
<dbReference type="Proteomes" id="UP001237448">
    <property type="component" value="Unassembled WGS sequence"/>
</dbReference>
<accession>A0ABU0F9M3</accession>
<dbReference type="PROSITE" id="PS51352">
    <property type="entry name" value="THIOREDOXIN_2"/>
    <property type="match status" value="1"/>
</dbReference>
<reference evidence="9 10" key="1">
    <citation type="submission" date="2023-07" db="EMBL/GenBank/DDBJ databases">
        <title>Genomic Encyclopedia of Type Strains, Phase IV (KMG-IV): sequencing the most valuable type-strain genomes for metagenomic binning, comparative biology and taxonomic classification.</title>
        <authorList>
            <person name="Goeker M."/>
        </authorList>
    </citation>
    <scope>NUCLEOTIDE SEQUENCE [LARGE SCALE GENOMIC DNA]</scope>
    <source>
        <strain evidence="9 10">DSM 5896</strain>
    </source>
</reference>
<dbReference type="InterPro" id="IPR013766">
    <property type="entry name" value="Thioredoxin_domain"/>
</dbReference>
<dbReference type="Gene3D" id="3.40.30.10">
    <property type="entry name" value="Glutaredoxin"/>
    <property type="match status" value="1"/>
</dbReference>
<evidence type="ECO:0000313" key="9">
    <source>
        <dbReference type="EMBL" id="MDQ0391314.1"/>
    </source>
</evidence>
<feature type="signal peptide" evidence="7">
    <location>
        <begin position="1"/>
        <end position="29"/>
    </location>
</feature>
<dbReference type="PANTHER" id="PTHR13887">
    <property type="entry name" value="GLUTATHIONE S-TRANSFERASE KAPPA"/>
    <property type="match status" value="1"/>
</dbReference>
<protein>
    <submittedName>
        <fullName evidence="9">Protein-disulfide isomerase</fullName>
    </submittedName>
</protein>
<keyword evidence="9" id="KW-0413">Isomerase</keyword>
<evidence type="ECO:0000313" key="10">
    <source>
        <dbReference type="Proteomes" id="UP001237448"/>
    </source>
</evidence>
<dbReference type="CDD" id="cd03023">
    <property type="entry name" value="DsbA_Com1_like"/>
    <property type="match status" value="1"/>
</dbReference>
<dbReference type="InterPro" id="IPR036249">
    <property type="entry name" value="Thioredoxin-like_sf"/>
</dbReference>
<comment type="similarity">
    <text evidence="2">Belongs to the thioredoxin family. DsbA subfamily.</text>
</comment>
<evidence type="ECO:0000259" key="8">
    <source>
        <dbReference type="PROSITE" id="PS51352"/>
    </source>
</evidence>
<organism evidence="9 10">
    <name type="scientific">Labrys monachus</name>
    <dbReference type="NCBI Taxonomy" id="217067"/>
    <lineage>
        <taxon>Bacteria</taxon>
        <taxon>Pseudomonadati</taxon>
        <taxon>Pseudomonadota</taxon>
        <taxon>Alphaproteobacteria</taxon>
        <taxon>Hyphomicrobiales</taxon>
        <taxon>Xanthobacteraceae</taxon>
        <taxon>Labrys</taxon>
    </lineage>
</organism>
<dbReference type="GO" id="GO:0016853">
    <property type="term" value="F:isomerase activity"/>
    <property type="evidence" value="ECO:0007669"/>
    <property type="project" value="UniProtKB-KW"/>
</dbReference>
<gene>
    <name evidence="9" type="ORF">J3R73_001106</name>
</gene>
<name>A0ABU0F9M3_9HYPH</name>
<feature type="domain" description="Thioredoxin" evidence="8">
    <location>
        <begin position="19"/>
        <end position="204"/>
    </location>
</feature>
<dbReference type="EMBL" id="JAUSVK010000001">
    <property type="protein sequence ID" value="MDQ0391314.1"/>
    <property type="molecule type" value="Genomic_DNA"/>
</dbReference>
<comment type="caution">
    <text evidence="9">The sequence shown here is derived from an EMBL/GenBank/DDBJ whole genome shotgun (WGS) entry which is preliminary data.</text>
</comment>
<evidence type="ECO:0000256" key="6">
    <source>
        <dbReference type="ARBA" id="ARBA00023284"/>
    </source>
</evidence>
<evidence type="ECO:0000256" key="5">
    <source>
        <dbReference type="ARBA" id="ARBA00023157"/>
    </source>
</evidence>
<evidence type="ECO:0000256" key="4">
    <source>
        <dbReference type="ARBA" id="ARBA00023002"/>
    </source>
</evidence>
<comment type="function">
    <text evidence="1">May be required for disulfide bond formation in some proteins.</text>
</comment>
<keyword evidence="10" id="KW-1185">Reference proteome</keyword>
<keyword evidence="6" id="KW-0676">Redox-active center</keyword>
<dbReference type="SUPFAM" id="SSF52833">
    <property type="entry name" value="Thioredoxin-like"/>
    <property type="match status" value="1"/>
</dbReference>
<keyword evidence="4" id="KW-0560">Oxidoreductase</keyword>
<keyword evidence="5" id="KW-1015">Disulfide bond</keyword>
<evidence type="ECO:0000256" key="2">
    <source>
        <dbReference type="ARBA" id="ARBA00005791"/>
    </source>
</evidence>
<evidence type="ECO:0000256" key="7">
    <source>
        <dbReference type="SAM" id="SignalP"/>
    </source>
</evidence>
<keyword evidence="3 7" id="KW-0732">Signal</keyword>